<feature type="region of interest" description="Disordered" evidence="2">
    <location>
        <begin position="1"/>
        <end position="34"/>
    </location>
</feature>
<comment type="similarity">
    <text evidence="1">Belongs to the PDCD5 family.</text>
</comment>
<reference evidence="3 4" key="1">
    <citation type="journal article" date="2023" name="Commun. Biol.">
        <title>Genome analysis of Parmales, the sister group of diatoms, reveals the evolutionary specialization of diatoms from phago-mixotrophs to photoautotrophs.</title>
        <authorList>
            <person name="Ban H."/>
            <person name="Sato S."/>
            <person name="Yoshikawa S."/>
            <person name="Yamada K."/>
            <person name="Nakamura Y."/>
            <person name="Ichinomiya M."/>
            <person name="Sato N."/>
            <person name="Blanc-Mathieu R."/>
            <person name="Endo H."/>
            <person name="Kuwata A."/>
            <person name="Ogata H."/>
        </authorList>
    </citation>
    <scope>NUCLEOTIDE SEQUENCE [LARGE SCALE GENOMIC DNA]</scope>
</reference>
<dbReference type="InterPro" id="IPR002836">
    <property type="entry name" value="PDCD5-like"/>
</dbReference>
<dbReference type="Gene3D" id="1.10.8.140">
    <property type="entry name" value="PDCD5-like"/>
    <property type="match status" value="1"/>
</dbReference>
<dbReference type="PANTHER" id="PTHR10840:SF0">
    <property type="entry name" value="PROGRAMMED CELL DEATH PROTEIN 5"/>
    <property type="match status" value="1"/>
</dbReference>
<protein>
    <recommendedName>
        <fullName evidence="5">DNA-binding TFAR19-related protein</fullName>
    </recommendedName>
</protein>
<organism evidence="3 4">
    <name type="scientific">Tetraparma gracilis</name>
    <dbReference type="NCBI Taxonomy" id="2962635"/>
    <lineage>
        <taxon>Eukaryota</taxon>
        <taxon>Sar</taxon>
        <taxon>Stramenopiles</taxon>
        <taxon>Ochrophyta</taxon>
        <taxon>Bolidophyceae</taxon>
        <taxon>Parmales</taxon>
        <taxon>Triparmaceae</taxon>
        <taxon>Tetraparma</taxon>
    </lineage>
</organism>
<evidence type="ECO:0000256" key="2">
    <source>
        <dbReference type="SAM" id="MobiDB-lite"/>
    </source>
</evidence>
<dbReference type="EMBL" id="BRYB01004478">
    <property type="protein sequence ID" value="GMI31768.1"/>
    <property type="molecule type" value="Genomic_DNA"/>
</dbReference>
<evidence type="ECO:0000256" key="1">
    <source>
        <dbReference type="ARBA" id="ARBA00010490"/>
    </source>
</evidence>
<proteinExistence type="inferred from homology"/>
<gene>
    <name evidence="3" type="ORF">TeGR_g6767</name>
</gene>
<comment type="caution">
    <text evidence="3">The sequence shown here is derived from an EMBL/GenBank/DDBJ whole genome shotgun (WGS) entry which is preliminary data.</text>
</comment>
<evidence type="ECO:0008006" key="5">
    <source>
        <dbReference type="Google" id="ProtNLM"/>
    </source>
</evidence>
<evidence type="ECO:0000313" key="4">
    <source>
        <dbReference type="Proteomes" id="UP001165060"/>
    </source>
</evidence>
<dbReference type="Proteomes" id="UP001165060">
    <property type="component" value="Unassembled WGS sequence"/>
</dbReference>
<sequence length="123" mass="13524">MDGISDAPVSANEIPDGFSADSAGNAKAAEQDQQKQQILEQICDSAAYERLQRIKLVKRDKAMAIEHHLIQMAQSGQLQSKITENRLIELLDGAGDAGKVKVNIQRRNYGIDSDDDDNDDDLL</sequence>
<dbReference type="Pfam" id="PF01984">
    <property type="entry name" value="dsDNA_bind"/>
    <property type="match status" value="1"/>
</dbReference>
<accession>A0ABQ6MRP1</accession>
<evidence type="ECO:0000313" key="3">
    <source>
        <dbReference type="EMBL" id="GMI31768.1"/>
    </source>
</evidence>
<dbReference type="InterPro" id="IPR036883">
    <property type="entry name" value="PDCD5-like_sf"/>
</dbReference>
<dbReference type="PANTHER" id="PTHR10840">
    <property type="entry name" value="PROGRAMMED CELL DEATH PROTEIN 5"/>
    <property type="match status" value="1"/>
</dbReference>
<name>A0ABQ6MRP1_9STRA</name>
<dbReference type="SUPFAM" id="SSF46950">
    <property type="entry name" value="Double-stranded DNA-binding domain"/>
    <property type="match status" value="1"/>
</dbReference>
<keyword evidence="4" id="KW-1185">Reference proteome</keyword>